<dbReference type="InterPro" id="IPR016300">
    <property type="entry name" value="ATPase_ArsA/GET3"/>
</dbReference>
<accession>A0AAN4ZSX6</accession>
<dbReference type="PANTHER" id="PTHR10803:SF3">
    <property type="entry name" value="ATPASE GET3"/>
    <property type="match status" value="1"/>
</dbReference>
<dbReference type="SMART" id="SM00382">
    <property type="entry name" value="AAA"/>
    <property type="match status" value="2"/>
</dbReference>
<evidence type="ECO:0000313" key="4">
    <source>
        <dbReference type="EMBL" id="GEQ55447.1"/>
    </source>
</evidence>
<dbReference type="Gene3D" id="3.40.50.300">
    <property type="entry name" value="P-loop containing nucleotide triphosphate hydrolases"/>
    <property type="match status" value="2"/>
</dbReference>
<evidence type="ECO:0000313" key="3">
    <source>
        <dbReference type="EMBL" id="GEQ50454.1"/>
    </source>
</evidence>
<dbReference type="GO" id="GO:0015446">
    <property type="term" value="F:ATPase-coupled arsenite transmembrane transporter activity"/>
    <property type="evidence" value="ECO:0007669"/>
    <property type="project" value="InterPro"/>
</dbReference>
<dbReference type="InterPro" id="IPR003593">
    <property type="entry name" value="AAA+_ATPase"/>
</dbReference>
<sequence>MQRYQPDKLNLTKYLFFTGKGGVGKTTTACGTATYLADRGNKVMLVSTDPASNLQDVFQTELTNKGKEIPSVPGLTVANFDPVTAAEDYKESVVGPFRGKLPDSAVANMEEQLSGSCTVEIAAFNEFSGFLTDPEAEKKYDYIIFDTAPTGHTLRMLQLPSAWNNFMDENTKGASCLGQLSGLGDKKETYEHAVKTLADETKTTLMLVTRPQKSSLLEANRAAKELQEVGIKNQTLLVNGVLEKATDKVSQFIYDKQLEALSQKPEELKKLLDYSIPLRSYNVTGIENLRHLLEPDQDDFKAEIITPREFPKLKDIITELDQSDKKVIFTMGKGGVGKTTIAAAIATGLADKGKKVHLATTDPAAHLQFVISDSDQIKVSHIDEDKELAAYKEEVLSKARETMSHEDIAYVQEDLRSPCTQEIAVFRAFAEIVDDADCDVVVIDTAPTGHTLLLLDSTQSYHKEVERTSGEVPESVKRLLPRLQNSQETEVVMVTLPETTPVYESVRLQKDLDRAGIAHTWWVTNNSMLTSGTTNPMLMARAQSENTWIDKVADLSDDHYAVVEWHPEEISGAALHNILN</sequence>
<dbReference type="CDD" id="cd02035">
    <property type="entry name" value="ArsA"/>
    <property type="match status" value="2"/>
</dbReference>
<dbReference type="Proteomes" id="UP000886597">
    <property type="component" value="Unassembled WGS sequence"/>
</dbReference>
<dbReference type="InterPro" id="IPR027541">
    <property type="entry name" value="Ars_ATPase"/>
</dbReference>
<name>A0AAN4ZSX6_9ENTE</name>
<dbReference type="PIRSF" id="PIRSF001327">
    <property type="entry name" value="Arsenical_pump-driving_ATPase"/>
    <property type="match status" value="1"/>
</dbReference>
<dbReference type="NCBIfam" id="TIGR04291">
    <property type="entry name" value="arsen_driv_ArsA"/>
    <property type="match status" value="1"/>
</dbReference>
<keyword evidence="6" id="KW-1185">Reference proteome</keyword>
<dbReference type="GO" id="GO:0016887">
    <property type="term" value="F:ATP hydrolysis activity"/>
    <property type="evidence" value="ECO:0007669"/>
    <property type="project" value="InterPro"/>
</dbReference>
<dbReference type="SUPFAM" id="SSF52540">
    <property type="entry name" value="P-loop containing nucleoside triphosphate hydrolases"/>
    <property type="match status" value="2"/>
</dbReference>
<dbReference type="EMBL" id="BKBQ01000050">
    <property type="protein sequence ID" value="GEQ55447.1"/>
    <property type="molecule type" value="Genomic_DNA"/>
</dbReference>
<feature type="domain" description="AAA+ ATPase" evidence="2">
    <location>
        <begin position="11"/>
        <end position="232"/>
    </location>
</feature>
<evidence type="ECO:0000259" key="2">
    <source>
        <dbReference type="SMART" id="SM00382"/>
    </source>
</evidence>
<evidence type="ECO:0000313" key="5">
    <source>
        <dbReference type="Proteomes" id="UP000886597"/>
    </source>
</evidence>
<comment type="caution">
    <text evidence="4">The sequence shown here is derived from an EMBL/GenBank/DDBJ whole genome shotgun (WGS) entry which is preliminary data.</text>
</comment>
<dbReference type="NCBIfam" id="TIGR00345">
    <property type="entry name" value="GET3_arsA_TRC40"/>
    <property type="match status" value="1"/>
</dbReference>
<comment type="similarity">
    <text evidence="1">Belongs to the arsA ATPase family.</text>
</comment>
<evidence type="ECO:0000256" key="1">
    <source>
        <dbReference type="ARBA" id="ARBA00011040"/>
    </source>
</evidence>
<dbReference type="Proteomes" id="UP000886607">
    <property type="component" value="Unassembled WGS sequence"/>
</dbReference>
<dbReference type="InterPro" id="IPR027417">
    <property type="entry name" value="P-loop_NTPase"/>
</dbReference>
<gene>
    <name evidence="4" type="primary">arsA_3</name>
    <name evidence="3" type="ORF">TK11N_23060</name>
    <name evidence="4" type="ORF">TK2N_22910</name>
</gene>
<dbReference type="InterPro" id="IPR025723">
    <property type="entry name" value="ArsA/GET3_ATPase-like"/>
</dbReference>
<dbReference type="RefSeq" id="WP_202584477.1">
    <property type="nucleotide sequence ID" value="NZ_BKBO01000051.1"/>
</dbReference>
<dbReference type="Pfam" id="PF02374">
    <property type="entry name" value="ArsA_ATPase"/>
    <property type="match status" value="3"/>
</dbReference>
<dbReference type="GO" id="GO:0005524">
    <property type="term" value="F:ATP binding"/>
    <property type="evidence" value="ECO:0007669"/>
    <property type="project" value="InterPro"/>
</dbReference>
<feature type="domain" description="AAA+ ATPase" evidence="2">
    <location>
        <begin position="324"/>
        <end position="533"/>
    </location>
</feature>
<dbReference type="AlphaFoldDB" id="A0AAN4ZSX6"/>
<evidence type="ECO:0000313" key="6">
    <source>
        <dbReference type="Proteomes" id="UP000886607"/>
    </source>
</evidence>
<organism evidence="4 5">
    <name type="scientific">Tetragenococcus koreensis</name>
    <dbReference type="NCBI Taxonomy" id="290335"/>
    <lineage>
        <taxon>Bacteria</taxon>
        <taxon>Bacillati</taxon>
        <taxon>Bacillota</taxon>
        <taxon>Bacilli</taxon>
        <taxon>Lactobacillales</taxon>
        <taxon>Enterococcaceae</taxon>
        <taxon>Tetragenococcus</taxon>
    </lineage>
</organism>
<reference evidence="4" key="2">
    <citation type="journal article" date="2020" name="Int. Dairy J.">
        <title>Lactic acid bacterial diversity in Brie cheese focusing on salt concentration and pH of isolation medium and characterisation of halophilic and alkaliphilic lactic acid bacterial isolates.</title>
        <authorList>
            <person name="Unno R."/>
            <person name="Matsutani M."/>
            <person name="Suzuki T."/>
            <person name="Kodama K."/>
            <person name="Matsushita H."/>
            <person name="Yamasato K."/>
            <person name="Koizumi Y."/>
            <person name="Ishikawa M."/>
        </authorList>
    </citation>
    <scope>NUCLEOTIDE SEQUENCE</scope>
    <source>
        <strain evidence="4">7C1</strain>
        <strain evidence="3">8C4</strain>
    </source>
</reference>
<dbReference type="PANTHER" id="PTHR10803">
    <property type="entry name" value="ARSENICAL PUMP-DRIVING ATPASE ARSENITE-TRANSLOCATING ATPASE"/>
    <property type="match status" value="1"/>
</dbReference>
<reference evidence="4" key="1">
    <citation type="submission" date="2019-08" db="EMBL/GenBank/DDBJ databases">
        <authorList>
            <person name="Ishikawa M."/>
            <person name="Suzuki T."/>
            <person name="Matsutani M."/>
        </authorList>
    </citation>
    <scope>NUCLEOTIDE SEQUENCE</scope>
    <source>
        <strain evidence="4">7C1</strain>
        <strain evidence="3">8C4</strain>
    </source>
</reference>
<dbReference type="EMBL" id="BKBO01000051">
    <property type="protein sequence ID" value="GEQ50454.1"/>
    <property type="molecule type" value="Genomic_DNA"/>
</dbReference>
<protein>
    <submittedName>
        <fullName evidence="4">Arsenical pump-driving ATPase</fullName>
    </submittedName>
</protein>
<proteinExistence type="inferred from homology"/>